<name>A0A2T1A3P0_9ACTN</name>
<protein>
    <submittedName>
        <fullName evidence="1">Uncharacterized protein</fullName>
    </submittedName>
</protein>
<accession>A0A2T1A3P0</accession>
<dbReference type="Proteomes" id="UP000237752">
    <property type="component" value="Unassembled WGS sequence"/>
</dbReference>
<gene>
    <name evidence="1" type="ORF">CLV47_103264</name>
</gene>
<reference evidence="1 2" key="1">
    <citation type="submission" date="2018-03" db="EMBL/GenBank/DDBJ databases">
        <title>Genomic Encyclopedia of Archaeal and Bacterial Type Strains, Phase II (KMG-II): from individual species to whole genera.</title>
        <authorList>
            <person name="Goeker M."/>
        </authorList>
    </citation>
    <scope>NUCLEOTIDE SEQUENCE [LARGE SCALE GENOMIC DNA]</scope>
    <source>
        <strain evidence="1 2">DSM 100065</strain>
    </source>
</reference>
<sequence length="133" mass="14079">MHWHDLRLIVLADDLGATSIARPLHAAGDLLSLADDAIVAVVPAGTDPPHVDNSDPSVVFVSMSPMTETVKEVRGAQILHTIDRETLYVASFPIVTSGVVLSAAAGSSPAPDQLIEILISGRWPVRSLAQDRP</sequence>
<comment type="caution">
    <text evidence="1">The sequence shown here is derived from an EMBL/GenBank/DDBJ whole genome shotgun (WGS) entry which is preliminary data.</text>
</comment>
<dbReference type="AlphaFoldDB" id="A0A2T1A3P0"/>
<keyword evidence="2" id="KW-1185">Reference proteome</keyword>
<evidence type="ECO:0000313" key="2">
    <source>
        <dbReference type="Proteomes" id="UP000237752"/>
    </source>
</evidence>
<dbReference type="EMBL" id="PVUE01000003">
    <property type="protein sequence ID" value="PRZ43206.1"/>
    <property type="molecule type" value="Genomic_DNA"/>
</dbReference>
<organism evidence="1 2">
    <name type="scientific">Antricoccus suffuscus</name>
    <dbReference type="NCBI Taxonomy" id="1629062"/>
    <lineage>
        <taxon>Bacteria</taxon>
        <taxon>Bacillati</taxon>
        <taxon>Actinomycetota</taxon>
        <taxon>Actinomycetes</taxon>
        <taxon>Geodermatophilales</taxon>
        <taxon>Antricoccaceae</taxon>
        <taxon>Antricoccus</taxon>
    </lineage>
</organism>
<dbReference type="RefSeq" id="WP_106348156.1">
    <property type="nucleotide sequence ID" value="NZ_PVUE01000003.1"/>
</dbReference>
<evidence type="ECO:0000313" key="1">
    <source>
        <dbReference type="EMBL" id="PRZ43206.1"/>
    </source>
</evidence>
<proteinExistence type="predicted"/>